<dbReference type="Gene3D" id="1.10.10.10">
    <property type="entry name" value="Winged helix-like DNA-binding domain superfamily/Winged helix DNA-binding domain"/>
    <property type="match status" value="1"/>
</dbReference>
<evidence type="ECO:0000256" key="1">
    <source>
        <dbReference type="ARBA" id="ARBA00004123"/>
    </source>
</evidence>
<keyword evidence="3" id="KW-0539">Nucleus</keyword>
<dbReference type="SUPFAM" id="SSF46785">
    <property type="entry name" value="Winged helix' DNA-binding domain"/>
    <property type="match status" value="1"/>
</dbReference>
<comment type="similarity">
    <text evidence="4">Belongs to the HSF family.</text>
</comment>
<protein>
    <recommendedName>
        <fullName evidence="6">HSF-type DNA-binding domain-containing protein</fullName>
    </recommendedName>
</protein>
<feature type="domain" description="HSF-type DNA-binding" evidence="6">
    <location>
        <begin position="49"/>
        <end position="231"/>
    </location>
</feature>
<dbReference type="Pfam" id="PF00447">
    <property type="entry name" value="HSF_DNA-bind"/>
    <property type="match status" value="1"/>
</dbReference>
<dbReference type="GO" id="GO:0003700">
    <property type="term" value="F:DNA-binding transcription factor activity"/>
    <property type="evidence" value="ECO:0007669"/>
    <property type="project" value="InterPro"/>
</dbReference>
<evidence type="ECO:0000313" key="7">
    <source>
        <dbReference type="EMBL" id="CAE0474312.1"/>
    </source>
</evidence>
<dbReference type="InterPro" id="IPR036388">
    <property type="entry name" value="WH-like_DNA-bd_sf"/>
</dbReference>
<sequence>MDHLHHGPTSQYVSGSSSSSFPMGFAEIDPYEKMLRHITGRVERSSREKAIKFPVKLMYALDCGEYVNVICWSDDGKSFKIQDRSALEQVVLPQIFRVAKYSSFLRKLYRWGFVRLRNKGSSGRNDSYINPDFTSGDYASCERIRCTSSSGTSTISTARDSSNASSTEISSSSHNLCNFSAASASSAASSIEDPSLSQSKHNVQHRQQKKKKKRHSSRRQHRHLLDLQDFQSQNQEDHLQKESHEYGEDNDMQLHAQKDLVEEYNRYPSEMSSHRPQNELHQLQHNRQQFHQIQEQLNQFDSQLTHKKTQYQQIQQPQDPRRGLEVELFQKHQLEKELFQNLIVDKQFNSQISGNQAAPIPYVAHSIAGNTASDYNNTSSNKSVDGSVLFPGHKVPLSSFETQCNISFPQNLKSEDANQSLVSSWQQHPQPDIGVNNDERGGENPVLNDNDNDNDNTHTQTYKQERSQNFNNVSTLSNPQNAVNFSQDPSDNILSLVDITSYEEENMREYT</sequence>
<proteinExistence type="inferred from homology"/>
<evidence type="ECO:0000256" key="5">
    <source>
        <dbReference type="SAM" id="MobiDB-lite"/>
    </source>
</evidence>
<dbReference type="InterPro" id="IPR000232">
    <property type="entry name" value="HSF_DNA-bd"/>
</dbReference>
<evidence type="ECO:0000256" key="4">
    <source>
        <dbReference type="RuleBase" id="RU004020"/>
    </source>
</evidence>
<name>A0A7S3VDX8_9STRA</name>
<feature type="region of interest" description="Disordered" evidence="5">
    <location>
        <begin position="190"/>
        <end position="251"/>
    </location>
</feature>
<evidence type="ECO:0000256" key="3">
    <source>
        <dbReference type="ARBA" id="ARBA00023242"/>
    </source>
</evidence>
<dbReference type="EMBL" id="HBIO01024955">
    <property type="protein sequence ID" value="CAE0474312.1"/>
    <property type="molecule type" value="Transcribed_RNA"/>
</dbReference>
<dbReference type="SMART" id="SM00415">
    <property type="entry name" value="HSF"/>
    <property type="match status" value="1"/>
</dbReference>
<feature type="compositionally biased region" description="Basic residues" evidence="5">
    <location>
        <begin position="202"/>
        <end position="222"/>
    </location>
</feature>
<comment type="subcellular location">
    <subcellularLocation>
        <location evidence="1">Nucleus</location>
    </subcellularLocation>
</comment>
<keyword evidence="2" id="KW-0238">DNA-binding</keyword>
<dbReference type="AlphaFoldDB" id="A0A7S3VDX8"/>
<feature type="region of interest" description="Disordered" evidence="5">
    <location>
        <begin position="149"/>
        <end position="169"/>
    </location>
</feature>
<gene>
    <name evidence="7" type="ORF">CDEB00056_LOCUS19165</name>
</gene>
<accession>A0A7S3VDX8</accession>
<dbReference type="InterPro" id="IPR036390">
    <property type="entry name" value="WH_DNA-bd_sf"/>
</dbReference>
<dbReference type="GO" id="GO:0043565">
    <property type="term" value="F:sequence-specific DNA binding"/>
    <property type="evidence" value="ECO:0007669"/>
    <property type="project" value="InterPro"/>
</dbReference>
<feature type="compositionally biased region" description="Polar residues" evidence="5">
    <location>
        <begin position="417"/>
        <end position="429"/>
    </location>
</feature>
<evidence type="ECO:0000256" key="2">
    <source>
        <dbReference type="ARBA" id="ARBA00023125"/>
    </source>
</evidence>
<evidence type="ECO:0000259" key="6">
    <source>
        <dbReference type="SMART" id="SM00415"/>
    </source>
</evidence>
<feature type="region of interest" description="Disordered" evidence="5">
    <location>
        <begin position="417"/>
        <end position="457"/>
    </location>
</feature>
<dbReference type="GO" id="GO:0005634">
    <property type="term" value="C:nucleus"/>
    <property type="evidence" value="ECO:0007669"/>
    <property type="project" value="UniProtKB-SubCell"/>
</dbReference>
<organism evidence="7">
    <name type="scientific">Chaetoceros debilis</name>
    <dbReference type="NCBI Taxonomy" id="122233"/>
    <lineage>
        <taxon>Eukaryota</taxon>
        <taxon>Sar</taxon>
        <taxon>Stramenopiles</taxon>
        <taxon>Ochrophyta</taxon>
        <taxon>Bacillariophyta</taxon>
        <taxon>Coscinodiscophyceae</taxon>
        <taxon>Chaetocerotophycidae</taxon>
        <taxon>Chaetocerotales</taxon>
        <taxon>Chaetocerotaceae</taxon>
        <taxon>Chaetoceros</taxon>
    </lineage>
</organism>
<feature type="compositionally biased region" description="Basic and acidic residues" evidence="5">
    <location>
        <begin position="235"/>
        <end position="247"/>
    </location>
</feature>
<reference evidence="7" key="1">
    <citation type="submission" date="2021-01" db="EMBL/GenBank/DDBJ databases">
        <authorList>
            <person name="Corre E."/>
            <person name="Pelletier E."/>
            <person name="Niang G."/>
            <person name="Scheremetjew M."/>
            <person name="Finn R."/>
            <person name="Kale V."/>
            <person name="Holt S."/>
            <person name="Cochrane G."/>
            <person name="Meng A."/>
            <person name="Brown T."/>
            <person name="Cohen L."/>
        </authorList>
    </citation>
    <scope>NUCLEOTIDE SEQUENCE</scope>
    <source>
        <strain evidence="7">MM31A-1</strain>
    </source>
</reference>